<dbReference type="RefSeq" id="WP_092212975.1">
    <property type="nucleotide sequence ID" value="NZ_FMUX01000016.1"/>
</dbReference>
<dbReference type="STRING" id="419481.SAMN05216233_11636"/>
<dbReference type="Pfam" id="PF13564">
    <property type="entry name" value="DoxX_2"/>
    <property type="match status" value="1"/>
</dbReference>
<comment type="subcellular location">
    <subcellularLocation>
        <location evidence="1">Membrane</location>
        <topology evidence="1">Multi-pass membrane protein</topology>
    </subcellularLocation>
</comment>
<keyword evidence="3 5" id="KW-1133">Transmembrane helix</keyword>
<evidence type="ECO:0000256" key="2">
    <source>
        <dbReference type="ARBA" id="ARBA00022692"/>
    </source>
</evidence>
<dbReference type="EMBL" id="FMUX01000016">
    <property type="protein sequence ID" value="SCY68125.1"/>
    <property type="molecule type" value="Genomic_DNA"/>
</dbReference>
<dbReference type="GO" id="GO:0016020">
    <property type="term" value="C:membrane"/>
    <property type="evidence" value="ECO:0007669"/>
    <property type="project" value="UniProtKB-SubCell"/>
</dbReference>
<keyword evidence="4 5" id="KW-0472">Membrane</keyword>
<reference evidence="6 7" key="1">
    <citation type="submission" date="2016-10" db="EMBL/GenBank/DDBJ databases">
        <authorList>
            <person name="de Groot N.N."/>
        </authorList>
    </citation>
    <scope>NUCLEOTIDE SEQUENCE [LARGE SCALE GENOMIC DNA]</scope>
    <source>
        <strain evidence="6 7">AA1</strain>
    </source>
</reference>
<sequence>MTIVTLIASALILIAGVAKLLGAKPLADQFKEFGLPKHTMPLIGGLEVCLAIGLQIEALTLAASALLVVTMVGAVAAHVKTQHKPTQSFPALAVLILGAVIMAGTM</sequence>
<evidence type="ECO:0000313" key="6">
    <source>
        <dbReference type="EMBL" id="SCY68125.1"/>
    </source>
</evidence>
<dbReference type="Proteomes" id="UP000198870">
    <property type="component" value="Unassembled WGS sequence"/>
</dbReference>
<organism evidence="6 7">
    <name type="scientific">Desulfoluna spongiiphila</name>
    <dbReference type="NCBI Taxonomy" id="419481"/>
    <lineage>
        <taxon>Bacteria</taxon>
        <taxon>Pseudomonadati</taxon>
        <taxon>Thermodesulfobacteriota</taxon>
        <taxon>Desulfobacteria</taxon>
        <taxon>Desulfobacterales</taxon>
        <taxon>Desulfolunaceae</taxon>
        <taxon>Desulfoluna</taxon>
    </lineage>
</organism>
<evidence type="ECO:0000256" key="4">
    <source>
        <dbReference type="ARBA" id="ARBA00023136"/>
    </source>
</evidence>
<name>A0A1G5HWA1_9BACT</name>
<feature type="transmembrane region" description="Helical" evidence="5">
    <location>
        <begin position="58"/>
        <end position="77"/>
    </location>
</feature>
<evidence type="ECO:0000256" key="1">
    <source>
        <dbReference type="ARBA" id="ARBA00004141"/>
    </source>
</evidence>
<dbReference type="OrthoDB" id="10013222at2"/>
<evidence type="ECO:0000256" key="3">
    <source>
        <dbReference type="ARBA" id="ARBA00022989"/>
    </source>
</evidence>
<keyword evidence="2 5" id="KW-0812">Transmembrane</keyword>
<protein>
    <submittedName>
        <fullName evidence="6">DoxX-like family protein</fullName>
    </submittedName>
</protein>
<proteinExistence type="predicted"/>
<evidence type="ECO:0000256" key="5">
    <source>
        <dbReference type="SAM" id="Phobius"/>
    </source>
</evidence>
<dbReference type="AlphaFoldDB" id="A0A1G5HWA1"/>
<keyword evidence="7" id="KW-1185">Reference proteome</keyword>
<accession>A0A1G5HWA1</accession>
<feature type="transmembrane region" description="Helical" evidence="5">
    <location>
        <begin position="89"/>
        <end position="105"/>
    </location>
</feature>
<dbReference type="InterPro" id="IPR032808">
    <property type="entry name" value="DoxX"/>
</dbReference>
<gene>
    <name evidence="6" type="ORF">SAMN05216233_11636</name>
</gene>
<evidence type="ECO:0000313" key="7">
    <source>
        <dbReference type="Proteomes" id="UP000198870"/>
    </source>
</evidence>